<keyword evidence="3" id="KW-1003">Cell membrane</keyword>
<name>E6X1B0_NITSE</name>
<dbReference type="EMBL" id="CP002452">
    <property type="protein sequence ID" value="ADV46972.1"/>
    <property type="molecule type" value="Genomic_DNA"/>
</dbReference>
<organism evidence="8 9">
    <name type="scientific">Nitratifractor salsuginis (strain DSM 16511 / JCM 12458 / E9I37-1)</name>
    <dbReference type="NCBI Taxonomy" id="749222"/>
    <lineage>
        <taxon>Bacteria</taxon>
        <taxon>Pseudomonadati</taxon>
        <taxon>Campylobacterota</taxon>
        <taxon>Epsilonproteobacteria</taxon>
        <taxon>Campylobacterales</taxon>
        <taxon>Sulfurovaceae</taxon>
        <taxon>Nitratifractor</taxon>
    </lineage>
</organism>
<dbReference type="STRING" id="749222.Nitsa_1726"/>
<feature type="transmembrane region" description="Helical" evidence="7">
    <location>
        <begin position="358"/>
        <end position="376"/>
    </location>
</feature>
<dbReference type="AlphaFoldDB" id="E6X1B0"/>
<evidence type="ECO:0000256" key="5">
    <source>
        <dbReference type="ARBA" id="ARBA00022989"/>
    </source>
</evidence>
<dbReference type="GO" id="GO:0005886">
    <property type="term" value="C:plasma membrane"/>
    <property type="evidence" value="ECO:0007669"/>
    <property type="project" value="UniProtKB-SubCell"/>
</dbReference>
<evidence type="ECO:0000256" key="6">
    <source>
        <dbReference type="ARBA" id="ARBA00023136"/>
    </source>
</evidence>
<evidence type="ECO:0000313" key="9">
    <source>
        <dbReference type="Proteomes" id="UP000008633"/>
    </source>
</evidence>
<keyword evidence="4 7" id="KW-0812">Transmembrane</keyword>
<feature type="transmembrane region" description="Helical" evidence="7">
    <location>
        <begin position="80"/>
        <end position="105"/>
    </location>
</feature>
<evidence type="ECO:0000256" key="3">
    <source>
        <dbReference type="ARBA" id="ARBA00022475"/>
    </source>
</evidence>
<sequence>MSNLRQQGAKAFIWDFTGKIAKHGMSFVISVILARLLEPSDFGLIALAAVFIGIASIFADMGLGSALIQRRKVLPIHYSSVFYFNLVSSLLLTIIVCIASNSIAGFFNNDALSVLIRVISLTFIINAFSSVQRTKLRRELNYALLTKITLISSLMSGVVSVSLAFASFGVWSLVVQSLLQGLLFNIFIWSKSKWRPSLNFSWKALTQLWGYGFRMFLSGLMESIFTRLDTLVIGKLFSAADLGFFNRAKSLDRMIVKYSSGSLMSVLFPILAKVQRDLPRFQHIFLKSLGIIVFISFFLIGLLYVLSHELILLLYGQKWLQTVDYFKILVLSSFGYPVSALLVNVLSSRGNSRAFLRLEIYKKIIGLLNLIIAFRWGIEGYLYGYLAAMSLAVYLNVTFVHKEIFIPIWKIIRPVLIQGVLTLGIVLIVQSLNKYLFFQPFTKLVFEGLMFSLLYLILNKYLGIRSYVYFISEAMPVCKKIYSRIKI</sequence>
<dbReference type="RefSeq" id="WP_013554657.1">
    <property type="nucleotide sequence ID" value="NC_014935.1"/>
</dbReference>
<feature type="transmembrane region" description="Helical" evidence="7">
    <location>
        <begin position="111"/>
        <end position="128"/>
    </location>
</feature>
<keyword evidence="5 7" id="KW-1133">Transmembrane helix</keyword>
<comment type="similarity">
    <text evidence="2">Belongs to the polysaccharide synthase family.</text>
</comment>
<dbReference type="PANTHER" id="PTHR30250:SF10">
    <property type="entry name" value="LIPOPOLYSACCHARIDE BIOSYNTHESIS PROTEIN WZXC"/>
    <property type="match status" value="1"/>
</dbReference>
<gene>
    <name evidence="8" type="ordered locus">Nitsa_1726</name>
</gene>
<feature type="transmembrane region" description="Helical" evidence="7">
    <location>
        <begin position="170"/>
        <end position="190"/>
    </location>
</feature>
<dbReference type="OrthoDB" id="8538786at2"/>
<dbReference type="Pfam" id="PF13440">
    <property type="entry name" value="Polysacc_synt_3"/>
    <property type="match status" value="1"/>
</dbReference>
<evidence type="ECO:0000256" key="1">
    <source>
        <dbReference type="ARBA" id="ARBA00004651"/>
    </source>
</evidence>
<comment type="subcellular location">
    <subcellularLocation>
        <location evidence="1">Cell membrane</location>
        <topology evidence="1">Multi-pass membrane protein</topology>
    </subcellularLocation>
</comment>
<dbReference type="eggNOG" id="COG2244">
    <property type="taxonomic scope" value="Bacteria"/>
</dbReference>
<feature type="transmembrane region" description="Helical" evidence="7">
    <location>
        <begin position="382"/>
        <end position="399"/>
    </location>
</feature>
<dbReference type="PANTHER" id="PTHR30250">
    <property type="entry name" value="PST FAMILY PREDICTED COLANIC ACID TRANSPORTER"/>
    <property type="match status" value="1"/>
</dbReference>
<reference evidence="9" key="2">
    <citation type="submission" date="2011-01" db="EMBL/GenBank/DDBJ databases">
        <title>The complete genome of Nitratifractor salsuginis DSM 16511.</title>
        <authorList>
            <consortium name="US DOE Joint Genome Institute (JGI-PGF)"/>
            <person name="Lucas S."/>
            <person name="Copeland A."/>
            <person name="Lapidus A."/>
            <person name="Bruce D."/>
            <person name="Goodwin L."/>
            <person name="Pitluck S."/>
            <person name="Kyrpides N."/>
            <person name="Mavromatis K."/>
            <person name="Ivanova N."/>
            <person name="Mikhailova N."/>
            <person name="Zeytun A."/>
            <person name="Detter J.C."/>
            <person name="Tapia R."/>
            <person name="Han C."/>
            <person name="Land M."/>
            <person name="Hauser L."/>
            <person name="Markowitz V."/>
            <person name="Cheng J.-F."/>
            <person name="Hugenholtz P."/>
            <person name="Woyke T."/>
            <person name="Wu D."/>
            <person name="Tindall B."/>
            <person name="Schuetze A."/>
            <person name="Brambilla E."/>
            <person name="Klenk H.-P."/>
            <person name="Eisen J.A."/>
        </authorList>
    </citation>
    <scope>NUCLEOTIDE SEQUENCE [LARGE SCALE GENOMIC DNA]</scope>
    <source>
        <strain evidence="9">DSM 16511 / JCM 12458 / E9I37-1</strain>
    </source>
</reference>
<feature type="transmembrane region" description="Helical" evidence="7">
    <location>
        <begin position="20"/>
        <end position="37"/>
    </location>
</feature>
<accession>E6X1B0</accession>
<dbReference type="KEGG" id="nsa:Nitsa_1726"/>
<evidence type="ECO:0000256" key="4">
    <source>
        <dbReference type="ARBA" id="ARBA00022692"/>
    </source>
</evidence>
<feature type="transmembrane region" description="Helical" evidence="7">
    <location>
        <begin position="284"/>
        <end position="305"/>
    </location>
</feature>
<proteinExistence type="inferred from homology"/>
<keyword evidence="6 7" id="KW-0472">Membrane</keyword>
<evidence type="ECO:0000256" key="7">
    <source>
        <dbReference type="SAM" id="Phobius"/>
    </source>
</evidence>
<dbReference type="Proteomes" id="UP000008633">
    <property type="component" value="Chromosome"/>
</dbReference>
<protein>
    <submittedName>
        <fullName evidence="8">Polysaccharide biosynthesis protein</fullName>
    </submittedName>
</protein>
<feature type="transmembrane region" description="Helical" evidence="7">
    <location>
        <begin position="43"/>
        <end position="68"/>
    </location>
</feature>
<keyword evidence="9" id="KW-1185">Reference proteome</keyword>
<dbReference type="CDD" id="cd13127">
    <property type="entry name" value="MATE_tuaB_like"/>
    <property type="match status" value="1"/>
</dbReference>
<evidence type="ECO:0000313" key="8">
    <source>
        <dbReference type="EMBL" id="ADV46972.1"/>
    </source>
</evidence>
<feature type="transmembrane region" description="Helical" evidence="7">
    <location>
        <begin position="325"/>
        <end position="346"/>
    </location>
</feature>
<reference evidence="8 9" key="1">
    <citation type="journal article" date="2011" name="Stand. Genomic Sci.">
        <title>Complete genome sequence of Nitratifractor salsuginis type strain (E9I37-1).</title>
        <authorList>
            <person name="Anderson I."/>
            <person name="Sikorski J."/>
            <person name="Zeytun A."/>
            <person name="Nolan M."/>
            <person name="Lapidus A."/>
            <person name="Lucas S."/>
            <person name="Hammon N."/>
            <person name="Deshpande S."/>
            <person name="Cheng J.F."/>
            <person name="Tapia R."/>
            <person name="Han C."/>
            <person name="Goodwin L."/>
            <person name="Pitluck S."/>
            <person name="Liolios K."/>
            <person name="Pagani I."/>
            <person name="Ivanova N."/>
            <person name="Huntemann M."/>
            <person name="Mavromatis K."/>
            <person name="Ovchinikova G."/>
            <person name="Pati A."/>
            <person name="Chen A."/>
            <person name="Palaniappan K."/>
            <person name="Land M."/>
            <person name="Hauser L."/>
            <person name="Brambilla E.M."/>
            <person name="Ngatchou-Djao O.D."/>
            <person name="Rohde M."/>
            <person name="Tindall B.J."/>
            <person name="Goker M."/>
            <person name="Detter J.C."/>
            <person name="Woyke T."/>
            <person name="Bristow J."/>
            <person name="Eisen J.A."/>
            <person name="Markowitz V."/>
            <person name="Hugenholtz P."/>
            <person name="Klenk H.P."/>
            <person name="Kyrpides N.C."/>
        </authorList>
    </citation>
    <scope>NUCLEOTIDE SEQUENCE [LARGE SCALE GENOMIC DNA]</scope>
    <source>
        <strain evidence="9">DSM 16511 / JCM 12458 / E9I37-1</strain>
    </source>
</reference>
<feature type="transmembrane region" description="Helical" evidence="7">
    <location>
        <begin position="140"/>
        <end position="164"/>
    </location>
</feature>
<evidence type="ECO:0000256" key="2">
    <source>
        <dbReference type="ARBA" id="ARBA00007430"/>
    </source>
</evidence>
<feature type="transmembrane region" description="Helical" evidence="7">
    <location>
        <begin position="411"/>
        <end position="429"/>
    </location>
</feature>
<dbReference type="HOGENOM" id="CLU_026911_5_2_7"/>
<dbReference type="InterPro" id="IPR050833">
    <property type="entry name" value="Poly_Biosynth_Transport"/>
</dbReference>